<feature type="compositionally biased region" description="Basic and acidic residues" evidence="1">
    <location>
        <begin position="184"/>
        <end position="201"/>
    </location>
</feature>
<gene>
    <name evidence="2" type="ORF">EJ06DRAFT_328534</name>
</gene>
<dbReference type="PANTHER" id="PTHR15410">
    <property type="entry name" value="HIRA-INTERACTING PROTEIN 3"/>
    <property type="match status" value="1"/>
</dbReference>
<sequence>MAPLSKVAIEEGLRDAVNAIFGTGKVENLTVRRVRLKAEEDLGLDAGFLKAGEWKDRSRDIILAAVEKLGDKEKASSAEPSPAPEDTPVSPPKPAPVKRATNKKGMAKVVKARVPSPVPSNPDHDIESEAERLEASDKKPKQRKRMSKAREPSPVPSDPDADIASEAERLEASDLKPKQRKRSSIKDSPEASRKKTKRISDDLPETPQKKGKKAKGRSEPEPLTKSQEKIKELQGQLTKCGVRKVWGVLMKKFLTDEEKIAYLRQMLRGVGMVGNFTLEKAKRIKEKRELESELEDVQSFAKVWGEDPNEESRLAAKRKAAQKEMDELLAGNNDLDSD</sequence>
<evidence type="ECO:0000256" key="1">
    <source>
        <dbReference type="SAM" id="MobiDB-lite"/>
    </source>
</evidence>
<proteinExistence type="predicted"/>
<dbReference type="OrthoDB" id="552755at2759"/>
<name>A0A6G1I1J5_9PEZI</name>
<feature type="compositionally biased region" description="Basic and acidic residues" evidence="1">
    <location>
        <begin position="122"/>
        <end position="139"/>
    </location>
</feature>
<reference evidence="2" key="1">
    <citation type="journal article" date="2020" name="Stud. Mycol.">
        <title>101 Dothideomycetes genomes: a test case for predicting lifestyles and emergence of pathogens.</title>
        <authorList>
            <person name="Haridas S."/>
            <person name="Albert R."/>
            <person name="Binder M."/>
            <person name="Bloem J."/>
            <person name="Labutti K."/>
            <person name="Salamov A."/>
            <person name="Andreopoulos B."/>
            <person name="Baker S."/>
            <person name="Barry K."/>
            <person name="Bills G."/>
            <person name="Bluhm B."/>
            <person name="Cannon C."/>
            <person name="Castanera R."/>
            <person name="Culley D."/>
            <person name="Daum C."/>
            <person name="Ezra D."/>
            <person name="Gonzalez J."/>
            <person name="Henrissat B."/>
            <person name="Kuo A."/>
            <person name="Liang C."/>
            <person name="Lipzen A."/>
            <person name="Lutzoni F."/>
            <person name="Magnuson J."/>
            <person name="Mondo S."/>
            <person name="Nolan M."/>
            <person name="Ohm R."/>
            <person name="Pangilinan J."/>
            <person name="Park H.-J."/>
            <person name="Ramirez L."/>
            <person name="Alfaro M."/>
            <person name="Sun H."/>
            <person name="Tritt A."/>
            <person name="Yoshinaga Y."/>
            <person name="Zwiers L.-H."/>
            <person name="Turgeon B."/>
            <person name="Goodwin S."/>
            <person name="Spatafora J."/>
            <person name="Crous P."/>
            <person name="Grigoriev I."/>
        </authorList>
    </citation>
    <scope>NUCLEOTIDE SEQUENCE</scope>
    <source>
        <strain evidence="2">CBS 262.69</strain>
    </source>
</reference>
<dbReference type="Proteomes" id="UP000799640">
    <property type="component" value="Unassembled WGS sequence"/>
</dbReference>
<evidence type="ECO:0000313" key="2">
    <source>
        <dbReference type="EMBL" id="KAF2402183.1"/>
    </source>
</evidence>
<organism evidence="2 3">
    <name type="scientific">Trichodelitschia bisporula</name>
    <dbReference type="NCBI Taxonomy" id="703511"/>
    <lineage>
        <taxon>Eukaryota</taxon>
        <taxon>Fungi</taxon>
        <taxon>Dikarya</taxon>
        <taxon>Ascomycota</taxon>
        <taxon>Pezizomycotina</taxon>
        <taxon>Dothideomycetes</taxon>
        <taxon>Dothideomycetes incertae sedis</taxon>
        <taxon>Phaeotrichales</taxon>
        <taxon>Phaeotrichaceae</taxon>
        <taxon>Trichodelitschia</taxon>
    </lineage>
</organism>
<protein>
    <recommendedName>
        <fullName evidence="4">Transcriptional regulator</fullName>
    </recommendedName>
</protein>
<dbReference type="InterPro" id="IPR037647">
    <property type="entry name" value="HIRIP3"/>
</dbReference>
<feature type="compositionally biased region" description="Basic and acidic residues" evidence="1">
    <location>
        <begin position="216"/>
        <end position="229"/>
    </location>
</feature>
<dbReference type="GO" id="GO:0005634">
    <property type="term" value="C:nucleus"/>
    <property type="evidence" value="ECO:0007669"/>
    <property type="project" value="TreeGrafter"/>
</dbReference>
<evidence type="ECO:0008006" key="4">
    <source>
        <dbReference type="Google" id="ProtNLM"/>
    </source>
</evidence>
<dbReference type="PANTHER" id="PTHR15410:SF2">
    <property type="entry name" value="HIRA-INTERACTING PROTEIN 3"/>
    <property type="match status" value="1"/>
</dbReference>
<keyword evidence="3" id="KW-1185">Reference proteome</keyword>
<accession>A0A6G1I1J5</accession>
<feature type="region of interest" description="Disordered" evidence="1">
    <location>
        <begin position="68"/>
        <end position="229"/>
    </location>
</feature>
<dbReference type="AlphaFoldDB" id="A0A6G1I1J5"/>
<feature type="compositionally biased region" description="Pro residues" evidence="1">
    <location>
        <begin position="81"/>
        <end position="95"/>
    </location>
</feature>
<dbReference type="EMBL" id="ML996691">
    <property type="protein sequence ID" value="KAF2402183.1"/>
    <property type="molecule type" value="Genomic_DNA"/>
</dbReference>
<evidence type="ECO:0000313" key="3">
    <source>
        <dbReference type="Proteomes" id="UP000799640"/>
    </source>
</evidence>
<feature type="compositionally biased region" description="Basic and acidic residues" evidence="1">
    <location>
        <begin position="166"/>
        <end position="177"/>
    </location>
</feature>